<protein>
    <recommendedName>
        <fullName evidence="7">ABC-2 type transporter transmembrane domain-containing protein</fullName>
    </recommendedName>
</protein>
<reference evidence="8" key="1">
    <citation type="submission" date="2021-11" db="EMBL/GenBank/DDBJ databases">
        <authorList>
            <person name="Rodrigo-Torres L."/>
            <person name="Arahal R. D."/>
            <person name="Lucena T."/>
        </authorList>
    </citation>
    <scope>NUCLEOTIDE SEQUENCE</scope>
    <source>
        <strain evidence="8">CECT 7929</strain>
    </source>
</reference>
<dbReference type="PANTHER" id="PTHR30294">
    <property type="entry name" value="MEMBRANE COMPONENT OF ABC TRANSPORTER YHHJ-RELATED"/>
    <property type="match status" value="1"/>
</dbReference>
<dbReference type="Proteomes" id="UP000838672">
    <property type="component" value="Unassembled WGS sequence"/>
</dbReference>
<comment type="caution">
    <text evidence="8">The sequence shown here is derived from an EMBL/GenBank/DDBJ whole genome shotgun (WGS) entry which is preliminary data.</text>
</comment>
<feature type="transmembrane region" description="Helical" evidence="6">
    <location>
        <begin position="25"/>
        <end position="45"/>
    </location>
</feature>
<dbReference type="Pfam" id="PF12698">
    <property type="entry name" value="ABC2_membrane_3"/>
    <property type="match status" value="1"/>
</dbReference>
<keyword evidence="5 6" id="KW-0472">Membrane</keyword>
<evidence type="ECO:0000313" key="8">
    <source>
        <dbReference type="EMBL" id="CAH0533257.1"/>
    </source>
</evidence>
<keyword evidence="4 6" id="KW-1133">Transmembrane helix</keyword>
<keyword evidence="3 6" id="KW-0812">Transmembrane</keyword>
<feature type="transmembrane region" description="Helical" evidence="6">
    <location>
        <begin position="282"/>
        <end position="304"/>
    </location>
</feature>
<dbReference type="Gene3D" id="3.40.1710.10">
    <property type="entry name" value="abc type-2 transporter like domain"/>
    <property type="match status" value="1"/>
</dbReference>
<keyword evidence="2" id="KW-1003">Cell membrane</keyword>
<feature type="transmembrane region" description="Helical" evidence="6">
    <location>
        <begin position="242"/>
        <end position="262"/>
    </location>
</feature>
<evidence type="ECO:0000259" key="7">
    <source>
        <dbReference type="Pfam" id="PF12698"/>
    </source>
</evidence>
<evidence type="ECO:0000256" key="2">
    <source>
        <dbReference type="ARBA" id="ARBA00022475"/>
    </source>
</evidence>
<name>A0ABM8ZSH6_9VIBR</name>
<dbReference type="InterPro" id="IPR051449">
    <property type="entry name" value="ABC-2_transporter_component"/>
</dbReference>
<accession>A0ABM8ZSH6</accession>
<evidence type="ECO:0000256" key="1">
    <source>
        <dbReference type="ARBA" id="ARBA00004651"/>
    </source>
</evidence>
<dbReference type="InterPro" id="IPR013525">
    <property type="entry name" value="ABC2_TM"/>
</dbReference>
<feature type="transmembrane region" description="Helical" evidence="6">
    <location>
        <begin position="375"/>
        <end position="391"/>
    </location>
</feature>
<feature type="transmembrane region" description="Helical" evidence="6">
    <location>
        <begin position="191"/>
        <end position="214"/>
    </location>
</feature>
<proteinExistence type="predicted"/>
<comment type="subcellular location">
    <subcellularLocation>
        <location evidence="1">Cell membrane</location>
        <topology evidence="1">Multi-pass membrane protein</topology>
    </subcellularLocation>
</comment>
<gene>
    <name evidence="8" type="ORF">VST7929_01121</name>
</gene>
<sequence>MKYSAHPYTSHGFLPAATLLRRDRWLVVVLFVLPVVLVVMLWSIFAQGIVRDLPIAVVDLSNSSLSRQLIRQYDASPTLAVTREYGNAQPAKQDLIDSEVYAYLVIPRDLDKQMRLGLSPQLTLFYNGQYLLMGRLVSSAAMQAQGTLNAQISVLQAMGHGHVTPAGAFGQAMPMQSQVTALFNLNSNYTIFLLGAIVPALWQVVMVAGTVLVLTAQMRLSNGSYLTAGSSAQCFCRIGRSLLWLWALYCAQGLLFLTWFFYGLDWPLHWQAGLGGLNHWLILIFAQVVTALVSIVMGALFYFLTLDAARAMSFAGAFSAPSFAFMGITFPVTNMGHFAIWWRDLLPITHYIDVQVSQINYAAPLMTALNHMKPMLGYIIAVIALLLLVDFQRQQQAKHAGQVEGVL</sequence>
<dbReference type="PANTHER" id="PTHR30294:SF47">
    <property type="entry name" value="INNER MEMBRANE TRANSPORT PERMEASE YHHJ"/>
    <property type="match status" value="1"/>
</dbReference>
<keyword evidence="9" id="KW-1185">Reference proteome</keyword>
<feature type="domain" description="ABC-2 type transporter transmembrane" evidence="7">
    <location>
        <begin position="24"/>
        <end position="387"/>
    </location>
</feature>
<evidence type="ECO:0000256" key="6">
    <source>
        <dbReference type="SAM" id="Phobius"/>
    </source>
</evidence>
<evidence type="ECO:0000256" key="4">
    <source>
        <dbReference type="ARBA" id="ARBA00022989"/>
    </source>
</evidence>
<evidence type="ECO:0000256" key="3">
    <source>
        <dbReference type="ARBA" id="ARBA00022692"/>
    </source>
</evidence>
<dbReference type="RefSeq" id="WP_237465586.1">
    <property type="nucleotide sequence ID" value="NZ_CAKLDI010000001.1"/>
</dbReference>
<evidence type="ECO:0000313" key="9">
    <source>
        <dbReference type="Proteomes" id="UP000838672"/>
    </source>
</evidence>
<evidence type="ECO:0000256" key="5">
    <source>
        <dbReference type="ARBA" id="ARBA00023136"/>
    </source>
</evidence>
<feature type="transmembrane region" description="Helical" evidence="6">
    <location>
        <begin position="311"/>
        <end position="332"/>
    </location>
</feature>
<dbReference type="EMBL" id="CAKLDI010000001">
    <property type="protein sequence ID" value="CAH0533257.1"/>
    <property type="molecule type" value="Genomic_DNA"/>
</dbReference>
<organism evidence="8 9">
    <name type="scientific">Vibrio stylophorae</name>
    <dbReference type="NCBI Taxonomy" id="659351"/>
    <lineage>
        <taxon>Bacteria</taxon>
        <taxon>Pseudomonadati</taxon>
        <taxon>Pseudomonadota</taxon>
        <taxon>Gammaproteobacteria</taxon>
        <taxon>Vibrionales</taxon>
        <taxon>Vibrionaceae</taxon>
        <taxon>Vibrio</taxon>
    </lineage>
</organism>